<dbReference type="HOGENOM" id="CLU_010194_2_1_4"/>
<dbReference type="eggNOG" id="COG4221">
    <property type="taxonomic scope" value="Bacteria"/>
</dbReference>
<dbReference type="InterPro" id="IPR036291">
    <property type="entry name" value="NAD(P)-bd_dom_sf"/>
</dbReference>
<organism evidence="4 5">
    <name type="scientific">Collimonas fungivorans (strain Ter331)</name>
    <dbReference type="NCBI Taxonomy" id="1005048"/>
    <lineage>
        <taxon>Bacteria</taxon>
        <taxon>Pseudomonadati</taxon>
        <taxon>Pseudomonadota</taxon>
        <taxon>Betaproteobacteria</taxon>
        <taxon>Burkholderiales</taxon>
        <taxon>Oxalobacteraceae</taxon>
        <taxon>Collimonas</taxon>
    </lineage>
</organism>
<keyword evidence="2 4" id="KW-0560">Oxidoreductase</keyword>
<dbReference type="FunFam" id="3.40.50.720:FF:000084">
    <property type="entry name" value="Short-chain dehydrogenase reductase"/>
    <property type="match status" value="1"/>
</dbReference>
<evidence type="ECO:0000256" key="1">
    <source>
        <dbReference type="ARBA" id="ARBA00006484"/>
    </source>
</evidence>
<evidence type="ECO:0000256" key="3">
    <source>
        <dbReference type="RuleBase" id="RU000363"/>
    </source>
</evidence>
<reference evidence="4 5" key="1">
    <citation type="journal article" date="2004" name="Environ. Microbiol.">
        <title>Phylogeny-function analysis of (meta)genomic libraries: screening for expression of ribosomal RNA genes by large-insert library fluorescent in situ hybridization (LIL-FISH).</title>
        <authorList>
            <person name="Leveau J.H."/>
            <person name="Gerards S."/>
            <person name="de Boer W."/>
            <person name="van Veen J.A."/>
        </authorList>
    </citation>
    <scope>NUCLEOTIDE SEQUENCE [LARGE SCALE GENOMIC DNA]</scope>
    <source>
        <strain evidence="4 5">Ter331</strain>
    </source>
</reference>
<reference evidence="4 5" key="3">
    <citation type="journal article" date="2008" name="FEMS Microbiol. Ecol.">
        <title>Identification and characterization of genes underlying chitinolysis in Collimonas fungivorans Ter331.</title>
        <authorList>
            <person name="Fritsche K."/>
            <person name="de Boer W."/>
            <person name="Gerards S."/>
            <person name="van den Berg M."/>
            <person name="van Veen J.A."/>
            <person name="Leveau J.H."/>
        </authorList>
    </citation>
    <scope>NUCLEOTIDE SEQUENCE [LARGE SCALE GENOMIC DNA]</scope>
    <source>
        <strain evidence="4 5">Ter331</strain>
    </source>
</reference>
<name>G0AFY4_COLFT</name>
<dbReference type="STRING" id="1005048.CFU_3810"/>
<dbReference type="Proteomes" id="UP000008392">
    <property type="component" value="Chromosome"/>
</dbReference>
<dbReference type="InterPro" id="IPR002347">
    <property type="entry name" value="SDR_fam"/>
</dbReference>
<evidence type="ECO:0000313" key="5">
    <source>
        <dbReference type="Proteomes" id="UP000008392"/>
    </source>
</evidence>
<evidence type="ECO:0000256" key="2">
    <source>
        <dbReference type="ARBA" id="ARBA00023002"/>
    </source>
</evidence>
<sequence>MSTAAICSTDREPTGNHMKNLQGKVAVITGAAEGIGKGIAARAAAEGMKLVLADINAAKLETTVAGFKAMGVEVIGVPTDVAREEQINALADQAFARFGNVHLLVNNAGVAVAKPAWETSQKDWDWVMGVNFYGVSHALRAFIPRMLENGEEGHIVNTASMAGLTSQPSLASYNASKHAVVTLSEGLHHDLTLRQSHIKVSVLCPGWVKTGIGHSERNRENGGDSGPTDAVALKVGMSVLNAVQNGIAVTQVADEVFDAIAAERFYILTHPEMKQAIEVRMQDVLQQRTPTLLKIT</sequence>
<dbReference type="CDD" id="cd05233">
    <property type="entry name" value="SDR_c"/>
    <property type="match status" value="1"/>
</dbReference>
<dbReference type="PRINTS" id="PR00080">
    <property type="entry name" value="SDRFAMILY"/>
</dbReference>
<reference evidence="5" key="6">
    <citation type="submission" date="2011-05" db="EMBL/GenBank/DDBJ databases">
        <title>Complete sequence of Collimonas fungivorans Ter331.</title>
        <authorList>
            <person name="Leveau J.H."/>
        </authorList>
    </citation>
    <scope>NUCLEOTIDE SEQUENCE [LARGE SCALE GENOMIC DNA]</scope>
    <source>
        <strain evidence="5">Ter331</strain>
    </source>
</reference>
<reference evidence="4 5" key="2">
    <citation type="journal article" date="2006" name="J. Microbiol. Methods">
        <title>Genomic flank-sequencing of plasposon insertion sites for rapid identification of functional genes.</title>
        <authorList>
            <person name="Leveau J.H."/>
            <person name="Gerards S."/>
            <person name="Fritsche K."/>
            <person name="Zondag G."/>
            <person name="van Veen J.A."/>
        </authorList>
    </citation>
    <scope>NUCLEOTIDE SEQUENCE [LARGE SCALE GENOMIC DNA]</scope>
    <source>
        <strain evidence="4 5">Ter331</strain>
    </source>
</reference>
<dbReference type="Pfam" id="PF00106">
    <property type="entry name" value="adh_short"/>
    <property type="match status" value="1"/>
</dbReference>
<reference evidence="4 5" key="5">
    <citation type="journal article" date="2011" name="ISME J.">
        <title>Dual transcriptional profiling of a bacterial/fungal confrontation: Collimonas fungivorans versus Aspergillus niger.</title>
        <authorList>
            <person name="Mela F."/>
            <person name="Fritsche K."/>
            <person name="de Boer W."/>
            <person name="van Veen J.A."/>
            <person name="de Graaff L.H."/>
            <person name="van den Berg M."/>
            <person name="Leveau J.H."/>
        </authorList>
    </citation>
    <scope>NUCLEOTIDE SEQUENCE [LARGE SCALE GENOMIC DNA]</scope>
    <source>
        <strain evidence="4 5">Ter331</strain>
    </source>
</reference>
<protein>
    <submittedName>
        <fullName evidence="4">Short-chain dehydrogenase/reductase SDR</fullName>
        <ecNumber evidence="4">1.1.1.184</ecNumber>
    </submittedName>
</protein>
<dbReference type="PRINTS" id="PR00081">
    <property type="entry name" value="GDHRDH"/>
</dbReference>
<dbReference type="GO" id="GO:0004090">
    <property type="term" value="F:carbonyl reductase (NADPH) activity"/>
    <property type="evidence" value="ECO:0007669"/>
    <property type="project" value="UniProtKB-EC"/>
</dbReference>
<dbReference type="Gene3D" id="3.40.50.720">
    <property type="entry name" value="NAD(P)-binding Rossmann-like Domain"/>
    <property type="match status" value="1"/>
</dbReference>
<dbReference type="KEGG" id="cfu:CFU_3810"/>
<dbReference type="EMBL" id="CP002745">
    <property type="protein sequence ID" value="AEK63634.1"/>
    <property type="molecule type" value="Genomic_DNA"/>
</dbReference>
<accession>G0AFY4</accession>
<gene>
    <name evidence="4" type="ordered locus">CFU_3810</name>
</gene>
<keyword evidence="5" id="KW-1185">Reference proteome</keyword>
<proteinExistence type="inferred from homology"/>
<dbReference type="PROSITE" id="PS00061">
    <property type="entry name" value="ADH_SHORT"/>
    <property type="match status" value="1"/>
</dbReference>
<comment type="similarity">
    <text evidence="1 3">Belongs to the short-chain dehydrogenases/reductases (SDR) family.</text>
</comment>
<dbReference type="NCBIfam" id="NF004843">
    <property type="entry name" value="PRK06194.1"/>
    <property type="match status" value="1"/>
</dbReference>
<dbReference type="AlphaFoldDB" id="G0AFY4"/>
<dbReference type="PANTHER" id="PTHR24322:SF736">
    <property type="entry name" value="RETINOL DEHYDROGENASE 10"/>
    <property type="match status" value="1"/>
</dbReference>
<dbReference type="SUPFAM" id="SSF51735">
    <property type="entry name" value="NAD(P)-binding Rossmann-fold domains"/>
    <property type="match status" value="1"/>
</dbReference>
<dbReference type="PANTHER" id="PTHR24322">
    <property type="entry name" value="PKSB"/>
    <property type="match status" value="1"/>
</dbReference>
<evidence type="ECO:0000313" key="4">
    <source>
        <dbReference type="EMBL" id="AEK63634.1"/>
    </source>
</evidence>
<dbReference type="EC" id="1.1.1.184" evidence="4"/>
<dbReference type="InterPro" id="IPR020904">
    <property type="entry name" value="Sc_DH/Rdtase_CS"/>
</dbReference>
<reference evidence="4 5" key="4">
    <citation type="journal article" date="2010" name="Environ. Microbiol.">
        <title>The bacterial genus Collimonas: mycophagy, weathering and other adaptive solutions to life in oligotrophic soil environments.</title>
        <authorList>
            <person name="Leveau J.H."/>
            <person name="Uroz S."/>
            <person name="de Boer W."/>
        </authorList>
    </citation>
    <scope>NUCLEOTIDE SEQUENCE [LARGE SCALE GENOMIC DNA]</scope>
    <source>
        <strain evidence="4 5">Ter331</strain>
    </source>
</reference>